<accession>A0A1B0A2S1</accession>
<organism evidence="1 2">
    <name type="scientific">Glossina pallidipes</name>
    <name type="common">Tsetse fly</name>
    <dbReference type="NCBI Taxonomy" id="7398"/>
    <lineage>
        <taxon>Eukaryota</taxon>
        <taxon>Metazoa</taxon>
        <taxon>Ecdysozoa</taxon>
        <taxon>Arthropoda</taxon>
        <taxon>Hexapoda</taxon>
        <taxon>Insecta</taxon>
        <taxon>Pterygota</taxon>
        <taxon>Neoptera</taxon>
        <taxon>Endopterygota</taxon>
        <taxon>Diptera</taxon>
        <taxon>Brachycera</taxon>
        <taxon>Muscomorpha</taxon>
        <taxon>Hippoboscoidea</taxon>
        <taxon>Glossinidae</taxon>
        <taxon>Glossina</taxon>
    </lineage>
</organism>
<name>A0A1B0A2S1_GLOPL</name>
<dbReference type="AlphaFoldDB" id="A0A1B0A2S1"/>
<reference evidence="1" key="2">
    <citation type="submission" date="2020-05" db="UniProtKB">
        <authorList>
            <consortium name="EnsemblMetazoa"/>
        </authorList>
    </citation>
    <scope>IDENTIFICATION</scope>
    <source>
        <strain evidence="1">IAEA</strain>
    </source>
</reference>
<dbReference type="SUPFAM" id="SSF51556">
    <property type="entry name" value="Metallo-dependent hydrolases"/>
    <property type="match status" value="1"/>
</dbReference>
<dbReference type="EnsemblMetazoa" id="GPAI032671-RA">
    <property type="protein sequence ID" value="GPAI032671-PA"/>
    <property type="gene ID" value="GPAI032671"/>
</dbReference>
<dbReference type="Gene3D" id="3.20.20.140">
    <property type="entry name" value="Metal-dependent hydrolases"/>
    <property type="match status" value="1"/>
</dbReference>
<protein>
    <submittedName>
        <fullName evidence="1">Uncharacterized protein</fullName>
    </submittedName>
</protein>
<dbReference type="VEuPathDB" id="VectorBase:GPAI032671"/>
<evidence type="ECO:0000313" key="1">
    <source>
        <dbReference type="EnsemblMetazoa" id="GPAI032671-PA"/>
    </source>
</evidence>
<dbReference type="InterPro" id="IPR032466">
    <property type="entry name" value="Metal_Hydrolase"/>
</dbReference>
<evidence type="ECO:0000313" key="2">
    <source>
        <dbReference type="Proteomes" id="UP000092445"/>
    </source>
</evidence>
<dbReference type="Proteomes" id="UP000092445">
    <property type="component" value="Unassembled WGS sequence"/>
</dbReference>
<proteinExistence type="predicted"/>
<sequence length="133" mass="15247">MCTIPHIYCHHHLWRPSRYSYLWLQPDAERPTAVFPDLTPIAGDYWIGDYLADVRAAGVVKSVHLDSGYVPEDPVGETRLLQSLADEYGFPHGIVARARSNGRISRRRWKHSASFRSISFTGVYMTFIRRLTA</sequence>
<reference evidence="2" key="1">
    <citation type="submission" date="2014-03" db="EMBL/GenBank/DDBJ databases">
        <authorList>
            <person name="Aksoy S."/>
            <person name="Warren W."/>
            <person name="Wilson R.K."/>
        </authorList>
    </citation>
    <scope>NUCLEOTIDE SEQUENCE [LARGE SCALE GENOMIC DNA]</scope>
    <source>
        <strain evidence="2">IAEA</strain>
    </source>
</reference>
<keyword evidence="2" id="KW-1185">Reference proteome</keyword>